<evidence type="ECO:0000313" key="3">
    <source>
        <dbReference type="Proteomes" id="UP001500279"/>
    </source>
</evidence>
<gene>
    <name evidence="2" type="ORF">GCM10009107_42490</name>
</gene>
<name>A0ABN1KAF5_9BURK</name>
<organism evidence="2 3">
    <name type="scientific">Ideonella azotifigens</name>
    <dbReference type="NCBI Taxonomy" id="513160"/>
    <lineage>
        <taxon>Bacteria</taxon>
        <taxon>Pseudomonadati</taxon>
        <taxon>Pseudomonadota</taxon>
        <taxon>Betaproteobacteria</taxon>
        <taxon>Burkholderiales</taxon>
        <taxon>Sphaerotilaceae</taxon>
        <taxon>Ideonella</taxon>
    </lineage>
</organism>
<dbReference type="Pfam" id="PF13524">
    <property type="entry name" value="Glyco_trans_1_2"/>
    <property type="match status" value="1"/>
</dbReference>
<comment type="caution">
    <text evidence="2">The sequence shown here is derived from an EMBL/GenBank/DDBJ whole genome shotgun (WGS) entry which is preliminary data.</text>
</comment>
<dbReference type="Proteomes" id="UP001500279">
    <property type="component" value="Unassembled WGS sequence"/>
</dbReference>
<protein>
    <recommendedName>
        <fullName evidence="1">Spore protein YkvP/CgeB glycosyl transferase-like domain-containing protein</fullName>
    </recommendedName>
</protein>
<proteinExistence type="predicted"/>
<dbReference type="EMBL" id="BAAAEW010000026">
    <property type="protein sequence ID" value="GAA0760211.1"/>
    <property type="molecule type" value="Genomic_DNA"/>
</dbReference>
<feature type="domain" description="Spore protein YkvP/CgeB glycosyl transferase-like" evidence="1">
    <location>
        <begin position="206"/>
        <end position="347"/>
    </location>
</feature>
<dbReference type="InterPro" id="IPR055259">
    <property type="entry name" value="YkvP/CgeB_Glyco_trans-like"/>
</dbReference>
<evidence type="ECO:0000259" key="1">
    <source>
        <dbReference type="Pfam" id="PF13524"/>
    </source>
</evidence>
<dbReference type="Gene3D" id="3.40.50.2000">
    <property type="entry name" value="Glycogen Phosphorylase B"/>
    <property type="match status" value="2"/>
</dbReference>
<sequence>MSRPLAIAFLACNKNPARFREDASFVYRCENLAAALAKQGHKVLCEHFTRFDWASSPDLVVFHRPQLTPRLWLLMSWLRQREVRLVADVDDLIFDPAMAHLSPAVLSGRAEPAAIERRFKRHRQALQRFAYITASTEPLRDELLALPGLAQRAHVQVVPNAVHHSWSALGRQLHEDEGGPAALIRYLPGTRSHDRDFAQIAAPLAAVLRERPGLRLEIVGPLDGELALPPHQVTRHEKLPFDRYHQAVRGARVNLAPLEDTRFTRCKSALKVIEAGFWNVPTVCSPLPDARRLAHAGAFAASTAAEWRHWLTRLLDDDGFHAQQATGLRARVMAHANVHSVAADWLQGVMQAPRQPASAALRA</sequence>
<dbReference type="SUPFAM" id="SSF53756">
    <property type="entry name" value="UDP-Glycosyltransferase/glycogen phosphorylase"/>
    <property type="match status" value="1"/>
</dbReference>
<keyword evidence="3" id="KW-1185">Reference proteome</keyword>
<dbReference type="RefSeq" id="WP_231010012.1">
    <property type="nucleotide sequence ID" value="NZ_BAAAEW010000026.1"/>
</dbReference>
<accession>A0ABN1KAF5</accession>
<evidence type="ECO:0000313" key="2">
    <source>
        <dbReference type="EMBL" id="GAA0760211.1"/>
    </source>
</evidence>
<reference evidence="2 3" key="1">
    <citation type="journal article" date="2019" name="Int. J. Syst. Evol. Microbiol.">
        <title>The Global Catalogue of Microorganisms (GCM) 10K type strain sequencing project: providing services to taxonomists for standard genome sequencing and annotation.</title>
        <authorList>
            <consortium name="The Broad Institute Genomics Platform"/>
            <consortium name="The Broad Institute Genome Sequencing Center for Infectious Disease"/>
            <person name="Wu L."/>
            <person name="Ma J."/>
        </authorList>
    </citation>
    <scope>NUCLEOTIDE SEQUENCE [LARGE SCALE GENOMIC DNA]</scope>
    <source>
        <strain evidence="2 3">JCM 15503</strain>
    </source>
</reference>